<organism evidence="6 7">
    <name type="scientific">Sphingomonas naphthae</name>
    <dbReference type="NCBI Taxonomy" id="1813468"/>
    <lineage>
        <taxon>Bacteria</taxon>
        <taxon>Pseudomonadati</taxon>
        <taxon>Pseudomonadota</taxon>
        <taxon>Alphaproteobacteria</taxon>
        <taxon>Sphingomonadales</taxon>
        <taxon>Sphingomonadaceae</taxon>
        <taxon>Sphingomonas</taxon>
    </lineage>
</organism>
<dbReference type="Proteomes" id="UP001220395">
    <property type="component" value="Chromosome"/>
</dbReference>
<evidence type="ECO:0000256" key="3">
    <source>
        <dbReference type="PROSITE-ProRule" id="PRU00169"/>
    </source>
</evidence>
<dbReference type="InterPro" id="IPR000792">
    <property type="entry name" value="Tscrpt_reg_LuxR_C"/>
</dbReference>
<dbReference type="Pfam" id="PF00072">
    <property type="entry name" value="Response_reg"/>
    <property type="match status" value="1"/>
</dbReference>
<dbReference type="SMART" id="SM00448">
    <property type="entry name" value="REC"/>
    <property type="match status" value="1"/>
</dbReference>
<name>A0ABY7TS20_9SPHN</name>
<dbReference type="Gene3D" id="1.10.10.10">
    <property type="entry name" value="Winged helix-like DNA-binding domain superfamily/Winged helix DNA-binding domain"/>
    <property type="match status" value="1"/>
</dbReference>
<gene>
    <name evidence="6" type="ORF">PQ455_16530</name>
</gene>
<dbReference type="SMART" id="SM00421">
    <property type="entry name" value="HTH_LUXR"/>
    <property type="match status" value="1"/>
</dbReference>
<dbReference type="CDD" id="cd17535">
    <property type="entry name" value="REC_NarL-like"/>
    <property type="match status" value="1"/>
</dbReference>
<dbReference type="PROSITE" id="PS50110">
    <property type="entry name" value="RESPONSE_REGULATORY"/>
    <property type="match status" value="1"/>
</dbReference>
<dbReference type="InterPro" id="IPR036388">
    <property type="entry name" value="WH-like_DNA-bd_sf"/>
</dbReference>
<feature type="domain" description="Response regulatory" evidence="5">
    <location>
        <begin position="3"/>
        <end position="120"/>
    </location>
</feature>
<dbReference type="PRINTS" id="PR00038">
    <property type="entry name" value="HTHLUXR"/>
</dbReference>
<proteinExistence type="predicted"/>
<keyword evidence="2" id="KW-0238">DNA-binding</keyword>
<dbReference type="InterPro" id="IPR001789">
    <property type="entry name" value="Sig_transdc_resp-reg_receiver"/>
</dbReference>
<dbReference type="PROSITE" id="PS50043">
    <property type="entry name" value="HTH_LUXR_2"/>
    <property type="match status" value="1"/>
</dbReference>
<evidence type="ECO:0000259" key="5">
    <source>
        <dbReference type="PROSITE" id="PS50110"/>
    </source>
</evidence>
<keyword evidence="7" id="KW-1185">Reference proteome</keyword>
<evidence type="ECO:0000313" key="7">
    <source>
        <dbReference type="Proteomes" id="UP001220395"/>
    </source>
</evidence>
<dbReference type="InterPro" id="IPR011006">
    <property type="entry name" value="CheY-like_superfamily"/>
</dbReference>
<evidence type="ECO:0000256" key="2">
    <source>
        <dbReference type="ARBA" id="ARBA00023125"/>
    </source>
</evidence>
<dbReference type="Gene3D" id="3.40.50.2300">
    <property type="match status" value="1"/>
</dbReference>
<reference evidence="6 7" key="1">
    <citation type="submission" date="2023-02" db="EMBL/GenBank/DDBJ databases">
        <title>Genome sequence of Sphingomonas naphthae.</title>
        <authorList>
            <person name="Kim S."/>
            <person name="Heo J."/>
            <person name="Kwon S.-W."/>
        </authorList>
    </citation>
    <scope>NUCLEOTIDE SEQUENCE [LARGE SCALE GENOMIC DNA]</scope>
    <source>
        <strain evidence="6 7">KACC 18716</strain>
    </source>
</reference>
<dbReference type="EMBL" id="CP117411">
    <property type="protein sequence ID" value="WCT75491.1"/>
    <property type="molecule type" value="Genomic_DNA"/>
</dbReference>
<dbReference type="PANTHER" id="PTHR45566:SF1">
    <property type="entry name" value="HTH-TYPE TRANSCRIPTIONAL REGULATOR YHJB-RELATED"/>
    <property type="match status" value="1"/>
</dbReference>
<dbReference type="SUPFAM" id="SSF52172">
    <property type="entry name" value="CheY-like"/>
    <property type="match status" value="1"/>
</dbReference>
<dbReference type="RefSeq" id="WP_273691410.1">
    <property type="nucleotide sequence ID" value="NZ_CP117411.1"/>
</dbReference>
<dbReference type="SUPFAM" id="SSF46894">
    <property type="entry name" value="C-terminal effector domain of the bipartite response regulators"/>
    <property type="match status" value="1"/>
</dbReference>
<keyword evidence="1 3" id="KW-0597">Phosphoprotein</keyword>
<dbReference type="CDD" id="cd06170">
    <property type="entry name" value="LuxR_C_like"/>
    <property type="match status" value="1"/>
</dbReference>
<protein>
    <submittedName>
        <fullName evidence="6">Response regulator transcription factor</fullName>
    </submittedName>
</protein>
<evidence type="ECO:0000256" key="1">
    <source>
        <dbReference type="ARBA" id="ARBA00022553"/>
    </source>
</evidence>
<dbReference type="PROSITE" id="PS00622">
    <property type="entry name" value="HTH_LUXR_1"/>
    <property type="match status" value="1"/>
</dbReference>
<dbReference type="InterPro" id="IPR058245">
    <property type="entry name" value="NreC/VraR/RcsB-like_REC"/>
</dbReference>
<feature type="modified residue" description="4-aspartylphosphate" evidence="3">
    <location>
        <position position="55"/>
    </location>
</feature>
<dbReference type="InterPro" id="IPR016032">
    <property type="entry name" value="Sig_transdc_resp-reg_C-effctor"/>
</dbReference>
<dbReference type="PANTHER" id="PTHR45566">
    <property type="entry name" value="HTH-TYPE TRANSCRIPTIONAL REGULATOR YHJB-RELATED"/>
    <property type="match status" value="1"/>
</dbReference>
<dbReference type="Pfam" id="PF00196">
    <property type="entry name" value="GerE"/>
    <property type="match status" value="1"/>
</dbReference>
<sequence>MERVLIADDHPLVRDGLRTVISVAFDRCEQFEASSLAEAIEIVEREGDFDLVLLDLNMPGTTGFGGLAAMRERFPSVPVVIVSAAEERGLVRGALAAGAAGFLPKSLRRGAIVDALKLILAGDIYVPPFAEALYDEDKEEADIRRRIDSLTPQQRVVLGLVVVGKLNKQIAYDLDVSMTTVKAHVSAILSKLNVFSRTQAVILANRVHFTANPVVPPHH</sequence>
<dbReference type="InterPro" id="IPR051015">
    <property type="entry name" value="EvgA-like"/>
</dbReference>
<accession>A0ABY7TS20</accession>
<evidence type="ECO:0000313" key="6">
    <source>
        <dbReference type="EMBL" id="WCT75491.1"/>
    </source>
</evidence>
<evidence type="ECO:0000259" key="4">
    <source>
        <dbReference type="PROSITE" id="PS50043"/>
    </source>
</evidence>
<feature type="domain" description="HTH luxR-type" evidence="4">
    <location>
        <begin position="143"/>
        <end position="208"/>
    </location>
</feature>